<evidence type="ECO:0000256" key="2">
    <source>
        <dbReference type="SAM" id="Phobius"/>
    </source>
</evidence>
<feature type="non-terminal residue" evidence="3">
    <location>
        <position position="122"/>
    </location>
</feature>
<name>A0AAW0HYT8_MYOGA</name>
<keyword evidence="2" id="KW-0812">Transmembrane</keyword>
<dbReference type="Proteomes" id="UP001488838">
    <property type="component" value="Unassembled WGS sequence"/>
</dbReference>
<protein>
    <recommendedName>
        <fullName evidence="5">Envelope glycoprotein</fullName>
    </recommendedName>
</protein>
<dbReference type="PANTHER" id="PTHR34313:SF2">
    <property type="entry name" value="ENDOGENOUS RETROVIRUS GROUP K MEMBER 21 ENV POLYPROTEIN-LIKE"/>
    <property type="match status" value="1"/>
</dbReference>
<evidence type="ECO:0008006" key="5">
    <source>
        <dbReference type="Google" id="ProtNLM"/>
    </source>
</evidence>
<reference evidence="3 4" key="1">
    <citation type="journal article" date="2023" name="bioRxiv">
        <title>Conserved and derived expression patterns and positive selection on dental genes reveal complex evolutionary context of ever-growing rodent molars.</title>
        <authorList>
            <person name="Calamari Z.T."/>
            <person name="Song A."/>
            <person name="Cohen E."/>
            <person name="Akter M."/>
            <person name="Roy R.D."/>
            <person name="Hallikas O."/>
            <person name="Christensen M.M."/>
            <person name="Li P."/>
            <person name="Marangoni P."/>
            <person name="Jernvall J."/>
            <person name="Klein O.D."/>
        </authorList>
    </citation>
    <scope>NUCLEOTIDE SEQUENCE [LARGE SCALE GENOMIC DNA]</scope>
    <source>
        <strain evidence="3">V071</strain>
    </source>
</reference>
<feature type="transmembrane region" description="Helical" evidence="2">
    <location>
        <begin position="54"/>
        <end position="76"/>
    </location>
</feature>
<dbReference type="AlphaFoldDB" id="A0AAW0HYT8"/>
<keyword evidence="4" id="KW-1185">Reference proteome</keyword>
<evidence type="ECO:0000313" key="3">
    <source>
        <dbReference type="EMBL" id="KAK7807270.1"/>
    </source>
</evidence>
<sequence length="122" mass="13304">MNPAENKMKTGSHLLAWGDGGISDNCTALLTAPTTIQIQIWKIILKRTKHMLGIVKGVILNLIAVVATASVAGIALHTSLQTNFVEQRHKDSHELLIQQSQIDARLQTEIDILKQTLGCLGK</sequence>
<keyword evidence="2" id="KW-1133">Transmembrane helix</keyword>
<keyword evidence="2" id="KW-0472">Membrane</keyword>
<comment type="caution">
    <text evidence="3">The sequence shown here is derived from an EMBL/GenBank/DDBJ whole genome shotgun (WGS) entry which is preliminary data.</text>
</comment>
<dbReference type="PANTHER" id="PTHR34313">
    <property type="entry name" value="ENDOGENOUS RETROVIRUS GROUP K MEMBER 113 ENV POLYPROTEIN-RELATED"/>
    <property type="match status" value="1"/>
</dbReference>
<evidence type="ECO:0000256" key="1">
    <source>
        <dbReference type="ARBA" id="ARBA00004328"/>
    </source>
</evidence>
<dbReference type="EMBL" id="JBBHLL010000278">
    <property type="protein sequence ID" value="KAK7807270.1"/>
    <property type="molecule type" value="Genomic_DNA"/>
</dbReference>
<proteinExistence type="predicted"/>
<accession>A0AAW0HYT8</accession>
<comment type="subcellular location">
    <subcellularLocation>
        <location evidence="1">Virion</location>
    </subcellularLocation>
</comment>
<organism evidence="3 4">
    <name type="scientific">Myodes glareolus</name>
    <name type="common">Bank vole</name>
    <name type="synonym">Clethrionomys glareolus</name>
    <dbReference type="NCBI Taxonomy" id="447135"/>
    <lineage>
        <taxon>Eukaryota</taxon>
        <taxon>Metazoa</taxon>
        <taxon>Chordata</taxon>
        <taxon>Craniata</taxon>
        <taxon>Vertebrata</taxon>
        <taxon>Euteleostomi</taxon>
        <taxon>Mammalia</taxon>
        <taxon>Eutheria</taxon>
        <taxon>Euarchontoglires</taxon>
        <taxon>Glires</taxon>
        <taxon>Rodentia</taxon>
        <taxon>Myomorpha</taxon>
        <taxon>Muroidea</taxon>
        <taxon>Cricetidae</taxon>
        <taxon>Arvicolinae</taxon>
        <taxon>Myodes</taxon>
    </lineage>
</organism>
<evidence type="ECO:0000313" key="4">
    <source>
        <dbReference type="Proteomes" id="UP001488838"/>
    </source>
</evidence>
<dbReference type="InterPro" id="IPR051255">
    <property type="entry name" value="Retroviral_env_glycoprotein"/>
</dbReference>
<gene>
    <name evidence="3" type="ORF">U0070_003270</name>
</gene>